<keyword evidence="3" id="KW-0808">Transferase</keyword>
<dbReference type="EMBL" id="LAZR01001177">
    <property type="protein sequence ID" value="KKN49238.1"/>
    <property type="molecule type" value="Genomic_DNA"/>
</dbReference>
<comment type="catalytic activity">
    <reaction evidence="7">
        <text>a 2'-deoxyadenosine in DNA + S-adenosyl-L-methionine = an N(6)-methyl-2'-deoxyadenosine in DNA + S-adenosyl-L-homocysteine + H(+)</text>
        <dbReference type="Rhea" id="RHEA:15197"/>
        <dbReference type="Rhea" id="RHEA-COMP:12418"/>
        <dbReference type="Rhea" id="RHEA-COMP:12419"/>
        <dbReference type="ChEBI" id="CHEBI:15378"/>
        <dbReference type="ChEBI" id="CHEBI:57856"/>
        <dbReference type="ChEBI" id="CHEBI:59789"/>
        <dbReference type="ChEBI" id="CHEBI:90615"/>
        <dbReference type="ChEBI" id="CHEBI:90616"/>
        <dbReference type="EC" id="2.1.1.72"/>
    </reaction>
</comment>
<dbReference type="CDD" id="cd02440">
    <property type="entry name" value="AdoMet_MTases"/>
    <property type="match status" value="1"/>
</dbReference>
<dbReference type="AlphaFoldDB" id="A0A0F9U6D8"/>
<evidence type="ECO:0000256" key="4">
    <source>
        <dbReference type="ARBA" id="ARBA00022691"/>
    </source>
</evidence>
<evidence type="ECO:0000256" key="2">
    <source>
        <dbReference type="ARBA" id="ARBA00022603"/>
    </source>
</evidence>
<dbReference type="PANTHER" id="PTHR33841:SF1">
    <property type="entry name" value="DNA METHYLTRANSFERASE A"/>
    <property type="match status" value="1"/>
</dbReference>
<feature type="domain" description="TaqI-like C-terminal specificity" evidence="9">
    <location>
        <begin position="369"/>
        <end position="445"/>
    </location>
</feature>
<comment type="caution">
    <text evidence="10">The sequence shown here is derived from an EMBL/GenBank/DDBJ whole genome shotgun (WGS) entry which is preliminary data.</text>
</comment>
<dbReference type="InterPro" id="IPR002052">
    <property type="entry name" value="DNA_methylase_N6_adenine_CS"/>
</dbReference>
<dbReference type="PROSITE" id="PS00092">
    <property type="entry name" value="N6_MTASE"/>
    <property type="match status" value="1"/>
</dbReference>
<protein>
    <recommendedName>
        <fullName evidence="1">site-specific DNA-methyltransferase (adenine-specific)</fullName>
        <ecNumber evidence="1">2.1.1.72</ecNumber>
    </recommendedName>
</protein>
<dbReference type="GO" id="GO:0009307">
    <property type="term" value="P:DNA restriction-modification system"/>
    <property type="evidence" value="ECO:0007669"/>
    <property type="project" value="UniProtKB-KW"/>
</dbReference>
<evidence type="ECO:0000256" key="3">
    <source>
        <dbReference type="ARBA" id="ARBA00022679"/>
    </source>
</evidence>
<keyword evidence="6" id="KW-0238">DNA-binding</keyword>
<keyword evidence="4" id="KW-0949">S-adenosyl-L-methionine</keyword>
<evidence type="ECO:0000256" key="7">
    <source>
        <dbReference type="ARBA" id="ARBA00047942"/>
    </source>
</evidence>
<dbReference type="InterPro" id="IPR050953">
    <property type="entry name" value="N4_N6_ade-DNA_methylase"/>
</dbReference>
<dbReference type="GO" id="GO:0032259">
    <property type="term" value="P:methylation"/>
    <property type="evidence" value="ECO:0007669"/>
    <property type="project" value="UniProtKB-KW"/>
</dbReference>
<feature type="domain" description="Type II methyltransferase M.TaqI-like" evidence="8">
    <location>
        <begin position="84"/>
        <end position="183"/>
    </location>
</feature>
<keyword evidence="2" id="KW-0489">Methyltransferase</keyword>
<dbReference type="Gene3D" id="3.40.50.150">
    <property type="entry name" value="Vaccinia Virus protein VP39"/>
    <property type="match status" value="1"/>
</dbReference>
<dbReference type="EC" id="2.1.1.72" evidence="1"/>
<proteinExistence type="predicted"/>
<reference evidence="10" key="1">
    <citation type="journal article" date="2015" name="Nature">
        <title>Complex archaea that bridge the gap between prokaryotes and eukaryotes.</title>
        <authorList>
            <person name="Spang A."/>
            <person name="Saw J.H."/>
            <person name="Jorgensen S.L."/>
            <person name="Zaremba-Niedzwiedzka K."/>
            <person name="Martijn J."/>
            <person name="Lind A.E."/>
            <person name="van Eijk R."/>
            <person name="Schleper C."/>
            <person name="Guy L."/>
            <person name="Ettema T.J."/>
        </authorList>
    </citation>
    <scope>NUCLEOTIDE SEQUENCE</scope>
</reference>
<name>A0A0F9U6D8_9ZZZZ</name>
<evidence type="ECO:0000259" key="8">
    <source>
        <dbReference type="Pfam" id="PF07669"/>
    </source>
</evidence>
<dbReference type="GO" id="GO:0003677">
    <property type="term" value="F:DNA binding"/>
    <property type="evidence" value="ECO:0007669"/>
    <property type="project" value="UniProtKB-KW"/>
</dbReference>
<evidence type="ECO:0000256" key="5">
    <source>
        <dbReference type="ARBA" id="ARBA00022747"/>
    </source>
</evidence>
<accession>A0A0F9U6D8</accession>
<dbReference type="SUPFAM" id="SSF116734">
    <property type="entry name" value="DNA methylase specificity domain"/>
    <property type="match status" value="1"/>
</dbReference>
<dbReference type="SUPFAM" id="SSF53335">
    <property type="entry name" value="S-adenosyl-L-methionine-dependent methyltransferases"/>
    <property type="match status" value="1"/>
</dbReference>
<dbReference type="PANTHER" id="PTHR33841">
    <property type="entry name" value="DNA METHYLTRANSFERASE YEEA-RELATED"/>
    <property type="match status" value="1"/>
</dbReference>
<dbReference type="GO" id="GO:0009007">
    <property type="term" value="F:site-specific DNA-methyltransferase (adenine-specific) activity"/>
    <property type="evidence" value="ECO:0007669"/>
    <property type="project" value="UniProtKB-EC"/>
</dbReference>
<gene>
    <name evidence="10" type="ORF">LCGC14_0644970</name>
</gene>
<organism evidence="10">
    <name type="scientific">marine sediment metagenome</name>
    <dbReference type="NCBI Taxonomy" id="412755"/>
    <lineage>
        <taxon>unclassified sequences</taxon>
        <taxon>metagenomes</taxon>
        <taxon>ecological metagenomes</taxon>
    </lineage>
</organism>
<dbReference type="InterPro" id="IPR029063">
    <property type="entry name" value="SAM-dependent_MTases_sf"/>
</dbReference>
<evidence type="ECO:0000256" key="6">
    <source>
        <dbReference type="ARBA" id="ARBA00023125"/>
    </source>
</evidence>
<dbReference type="InterPro" id="IPR025931">
    <property type="entry name" value="TaqI_C"/>
</dbReference>
<sequence length="515" mass="59965">MIKIRKREKNLGEVITPPKTAEYIISRLGKIKKNQKILDPCVGPGIFVKKLLEAGINKHQIFTYDINSYFKPEIEELGVFFKTQDTLLSLYPDSYNQFDFIVGNPPYLNKASSYVKKNKLKLRKIYGKINSHEAYAMFIVNSIWRLKEGGKLGFITSDSFLTLNTHKKLRKFILNNCKINEILLPTTNLFSNQKVSTSPAIILLTKYSGQQNKKSRENNIMRIIPRLVNEEEYKIPSIVREIKQIKYNSLPFNIFFTDVEEKIINLFEIAPRLEKFIQGFIGMHTHDNRKYITAIEGTTLAILFQKRNGKIEEIDQKFKIIRREDLGLDRWKPYFKRGGAEQYYRPIMEALDWDPNSVVIYDIPNNVPFESEGIIISGVSSKLAARYMPKGCYWDSNKAIGFIIKDKSLSIEYILGLLNSSLYNYLAKGIINNTNSIQISGIHSLPMILPNNNTKIKIERIVKQIINMKKRDLSYNYKKEQRIIDKLVFDYYSSKFNFSHNLRRVLENKYSSYSN</sequence>
<dbReference type="Pfam" id="PF07669">
    <property type="entry name" value="Eco57I"/>
    <property type="match status" value="1"/>
</dbReference>
<evidence type="ECO:0000259" key="9">
    <source>
        <dbReference type="Pfam" id="PF12950"/>
    </source>
</evidence>
<evidence type="ECO:0000256" key="1">
    <source>
        <dbReference type="ARBA" id="ARBA00011900"/>
    </source>
</evidence>
<evidence type="ECO:0000313" key="10">
    <source>
        <dbReference type="EMBL" id="KKN49238.1"/>
    </source>
</evidence>
<dbReference type="Pfam" id="PF12950">
    <property type="entry name" value="TaqI_C"/>
    <property type="match status" value="1"/>
</dbReference>
<keyword evidence="5" id="KW-0680">Restriction system</keyword>
<dbReference type="PRINTS" id="PR00507">
    <property type="entry name" value="N12N6MTFRASE"/>
</dbReference>
<dbReference type="InterPro" id="IPR011639">
    <property type="entry name" value="MethylTrfase_TaqI-like_dom"/>
</dbReference>